<evidence type="ECO:0000313" key="1">
    <source>
        <dbReference type="EMBL" id="AFK38572.1"/>
    </source>
</evidence>
<dbReference type="EMBL" id="BT138777">
    <property type="protein sequence ID" value="AFK38572.1"/>
    <property type="molecule type" value="mRNA"/>
</dbReference>
<proteinExistence type="evidence at transcript level"/>
<protein>
    <submittedName>
        <fullName evidence="1">Uncharacterized protein</fullName>
    </submittedName>
</protein>
<sequence>MSLFYVGKGKEYRGHQVYWVATCVEQHELLAHSYQQPQPYLKMLEWQTQEDCIVQRMEQHMV</sequence>
<name>I3SE80_LOTJA</name>
<reference evidence="1" key="1">
    <citation type="submission" date="2012-05" db="EMBL/GenBank/DDBJ databases">
        <authorList>
            <person name="Krishnakumar V."/>
            <person name="Cheung F."/>
            <person name="Xiao Y."/>
            <person name="Chan A."/>
            <person name="Moskal W.A."/>
            <person name="Town C.D."/>
        </authorList>
    </citation>
    <scope>NUCLEOTIDE SEQUENCE</scope>
</reference>
<accession>I3SE80</accession>
<dbReference type="AlphaFoldDB" id="I3SE80"/>
<organism evidence="1">
    <name type="scientific">Lotus japonicus</name>
    <name type="common">Lotus corniculatus var. japonicus</name>
    <dbReference type="NCBI Taxonomy" id="34305"/>
    <lineage>
        <taxon>Eukaryota</taxon>
        <taxon>Viridiplantae</taxon>
        <taxon>Streptophyta</taxon>
        <taxon>Embryophyta</taxon>
        <taxon>Tracheophyta</taxon>
        <taxon>Spermatophyta</taxon>
        <taxon>Magnoliopsida</taxon>
        <taxon>eudicotyledons</taxon>
        <taxon>Gunneridae</taxon>
        <taxon>Pentapetalae</taxon>
        <taxon>rosids</taxon>
        <taxon>fabids</taxon>
        <taxon>Fabales</taxon>
        <taxon>Fabaceae</taxon>
        <taxon>Papilionoideae</taxon>
        <taxon>50 kb inversion clade</taxon>
        <taxon>NPAAA clade</taxon>
        <taxon>Hologalegina</taxon>
        <taxon>robinioid clade</taxon>
        <taxon>Loteae</taxon>
        <taxon>Lotus</taxon>
    </lineage>
</organism>